<protein>
    <recommendedName>
        <fullName evidence="3">ABC transmembrane type-1 domain-containing protein</fullName>
    </recommendedName>
</protein>
<feature type="non-terminal residue" evidence="2">
    <location>
        <position position="85"/>
    </location>
</feature>
<comment type="caution">
    <text evidence="2">The sequence shown here is derived from an EMBL/GenBank/DDBJ whole genome shotgun (WGS) entry which is preliminary data.</text>
</comment>
<feature type="transmembrane region" description="Helical" evidence="1">
    <location>
        <begin position="23"/>
        <end position="45"/>
    </location>
</feature>
<accession>X1QA43</accession>
<dbReference type="AlphaFoldDB" id="X1QA43"/>
<dbReference type="EMBL" id="BARV01035814">
    <property type="protein sequence ID" value="GAI47910.1"/>
    <property type="molecule type" value="Genomic_DNA"/>
</dbReference>
<keyword evidence="1" id="KW-0812">Transmembrane</keyword>
<reference evidence="2" key="1">
    <citation type="journal article" date="2014" name="Front. Microbiol.">
        <title>High frequency of phylogenetically diverse reductive dehalogenase-homologous genes in deep subseafloor sedimentary metagenomes.</title>
        <authorList>
            <person name="Kawai M."/>
            <person name="Futagami T."/>
            <person name="Toyoda A."/>
            <person name="Takaki Y."/>
            <person name="Nishi S."/>
            <person name="Hori S."/>
            <person name="Arai W."/>
            <person name="Tsubouchi T."/>
            <person name="Morono Y."/>
            <person name="Uchiyama I."/>
            <person name="Ito T."/>
            <person name="Fujiyama A."/>
            <person name="Inagaki F."/>
            <person name="Takami H."/>
        </authorList>
    </citation>
    <scope>NUCLEOTIDE SEQUENCE</scope>
    <source>
        <strain evidence="2">Expedition CK06-06</strain>
    </source>
</reference>
<keyword evidence="1" id="KW-1133">Transmembrane helix</keyword>
<evidence type="ECO:0000313" key="2">
    <source>
        <dbReference type="EMBL" id="GAI47910.1"/>
    </source>
</evidence>
<feature type="transmembrane region" description="Helical" evidence="1">
    <location>
        <begin position="57"/>
        <end position="81"/>
    </location>
</feature>
<evidence type="ECO:0000256" key="1">
    <source>
        <dbReference type="SAM" id="Phobius"/>
    </source>
</evidence>
<name>X1QA43_9ZZZZ</name>
<proteinExistence type="predicted"/>
<keyword evidence="1" id="KW-0472">Membrane</keyword>
<organism evidence="2">
    <name type="scientific">marine sediment metagenome</name>
    <dbReference type="NCBI Taxonomy" id="412755"/>
    <lineage>
        <taxon>unclassified sequences</taxon>
        <taxon>metagenomes</taxon>
        <taxon>ecological metagenomes</taxon>
    </lineage>
</organism>
<sequence>MDKVIETLLCAPVNLRQIWLGKVLGITTIAYLFSILTVLIILVVSNILSGSLLLPTVAILVHVLLVLPTLIAAFAGLLGFVQFRL</sequence>
<gene>
    <name evidence="2" type="ORF">S06H3_55803</name>
</gene>
<evidence type="ECO:0008006" key="3">
    <source>
        <dbReference type="Google" id="ProtNLM"/>
    </source>
</evidence>